<dbReference type="Proteomes" id="UP000799429">
    <property type="component" value="Unassembled WGS sequence"/>
</dbReference>
<keyword evidence="4" id="KW-0862">Zinc</keyword>
<proteinExistence type="predicted"/>
<dbReference type="InterPro" id="IPR036957">
    <property type="entry name" value="Znf_PARP_sf"/>
</dbReference>
<reference evidence="8" key="1">
    <citation type="journal article" date="2020" name="Stud. Mycol.">
        <title>101 Dothideomycetes genomes: a test case for predicting lifestyles and emergence of pathogens.</title>
        <authorList>
            <person name="Haridas S."/>
            <person name="Albert R."/>
            <person name="Binder M."/>
            <person name="Bloem J."/>
            <person name="Labutti K."/>
            <person name="Salamov A."/>
            <person name="Andreopoulos B."/>
            <person name="Baker S."/>
            <person name="Barry K."/>
            <person name="Bills G."/>
            <person name="Bluhm B."/>
            <person name="Cannon C."/>
            <person name="Castanera R."/>
            <person name="Culley D."/>
            <person name="Daum C."/>
            <person name="Ezra D."/>
            <person name="Gonzalez J."/>
            <person name="Henrissat B."/>
            <person name="Kuo A."/>
            <person name="Liang C."/>
            <person name="Lipzen A."/>
            <person name="Lutzoni F."/>
            <person name="Magnuson J."/>
            <person name="Mondo S."/>
            <person name="Nolan M."/>
            <person name="Ohm R."/>
            <person name="Pangilinan J."/>
            <person name="Park H.-J."/>
            <person name="Ramirez L."/>
            <person name="Alfaro M."/>
            <person name="Sun H."/>
            <person name="Tritt A."/>
            <person name="Yoshinaga Y."/>
            <person name="Zwiers L.-H."/>
            <person name="Turgeon B."/>
            <person name="Goodwin S."/>
            <person name="Spatafora J."/>
            <person name="Crous P."/>
            <person name="Grigoriev I."/>
        </authorList>
    </citation>
    <scope>NUCLEOTIDE SEQUENCE</scope>
    <source>
        <strain evidence="8">CBS 101060</strain>
    </source>
</reference>
<sequence>MPTSYRIEVSPNNRAGCNNAACKKDKIKIKKGEIRFGTLVTIMDHTSWQWRHWGCLSPQVIENVNKFIEGDFEIFDGFEELSSDIQEKVRKALEQGHVDDEEWNGDVELNRPGKKGFKVPASKKRKGGDEDEEDEEDAPAPKKRAKGKKQADEVDEKDDEPAPKARGHLKKAQPPEDKPVENKSKAKPNKSTGKEETAAKKSKAKPKKTVAIEEDDDAISEVEQPAPKSKRAKSSKKSAANVKDDNSADEIAEEAPAPMSKAQPKAKSKKAAGNEKAPPQKRGRKSKKTEDA</sequence>
<feature type="compositionally biased region" description="Basic residues" evidence="6">
    <location>
        <begin position="112"/>
        <end position="126"/>
    </location>
</feature>
<evidence type="ECO:0000256" key="5">
    <source>
        <dbReference type="ARBA" id="ARBA00023242"/>
    </source>
</evidence>
<feature type="region of interest" description="Disordered" evidence="6">
    <location>
        <begin position="103"/>
        <end position="292"/>
    </location>
</feature>
<dbReference type="OrthoDB" id="429950at2759"/>
<evidence type="ECO:0000256" key="1">
    <source>
        <dbReference type="ARBA" id="ARBA00004123"/>
    </source>
</evidence>
<evidence type="ECO:0000256" key="3">
    <source>
        <dbReference type="ARBA" id="ARBA00022771"/>
    </source>
</evidence>
<dbReference type="GO" id="GO:0008270">
    <property type="term" value="F:zinc ion binding"/>
    <property type="evidence" value="ECO:0007669"/>
    <property type="project" value="UniProtKB-KW"/>
</dbReference>
<dbReference type="PROSITE" id="PS50064">
    <property type="entry name" value="ZF_PARP_2"/>
    <property type="match status" value="1"/>
</dbReference>
<name>A0A9P4SIR9_9PEZI</name>
<dbReference type="GO" id="GO:0005634">
    <property type="term" value="C:nucleus"/>
    <property type="evidence" value="ECO:0007669"/>
    <property type="project" value="UniProtKB-SubCell"/>
</dbReference>
<evidence type="ECO:0000256" key="2">
    <source>
        <dbReference type="ARBA" id="ARBA00022723"/>
    </source>
</evidence>
<feature type="domain" description="PARP-type" evidence="7">
    <location>
        <begin position="5"/>
        <end position="97"/>
    </location>
</feature>
<organism evidence="8 9">
    <name type="scientific">Patellaria atrata CBS 101060</name>
    <dbReference type="NCBI Taxonomy" id="1346257"/>
    <lineage>
        <taxon>Eukaryota</taxon>
        <taxon>Fungi</taxon>
        <taxon>Dikarya</taxon>
        <taxon>Ascomycota</taxon>
        <taxon>Pezizomycotina</taxon>
        <taxon>Dothideomycetes</taxon>
        <taxon>Dothideomycetes incertae sedis</taxon>
        <taxon>Patellariales</taxon>
        <taxon>Patellariaceae</taxon>
        <taxon>Patellaria</taxon>
    </lineage>
</organism>
<dbReference type="AlphaFoldDB" id="A0A9P4SIR9"/>
<feature type="compositionally biased region" description="Basic residues" evidence="6">
    <location>
        <begin position="279"/>
        <end position="292"/>
    </location>
</feature>
<feature type="compositionally biased region" description="Acidic residues" evidence="6">
    <location>
        <begin position="129"/>
        <end position="138"/>
    </location>
</feature>
<keyword evidence="2" id="KW-0479">Metal-binding</keyword>
<protein>
    <submittedName>
        <fullName evidence="8">Zf-PARP-domain-containing protein</fullName>
    </submittedName>
</protein>
<dbReference type="InterPro" id="IPR001510">
    <property type="entry name" value="Znf_PARP"/>
</dbReference>
<evidence type="ECO:0000256" key="6">
    <source>
        <dbReference type="SAM" id="MobiDB-lite"/>
    </source>
</evidence>
<dbReference type="Gene3D" id="3.30.1740.10">
    <property type="entry name" value="Zinc finger, PARP-type"/>
    <property type="match status" value="1"/>
</dbReference>
<comment type="caution">
    <text evidence="8">The sequence shown here is derived from an EMBL/GenBank/DDBJ whole genome shotgun (WGS) entry which is preliminary data.</text>
</comment>
<dbReference type="GO" id="GO:0003677">
    <property type="term" value="F:DNA binding"/>
    <property type="evidence" value="ECO:0007669"/>
    <property type="project" value="InterPro"/>
</dbReference>
<keyword evidence="3" id="KW-0863">Zinc-finger</keyword>
<comment type="subcellular location">
    <subcellularLocation>
        <location evidence="1">Nucleus</location>
    </subcellularLocation>
</comment>
<evidence type="ECO:0000259" key="7">
    <source>
        <dbReference type="PROSITE" id="PS50064"/>
    </source>
</evidence>
<evidence type="ECO:0000256" key="4">
    <source>
        <dbReference type="ARBA" id="ARBA00022833"/>
    </source>
</evidence>
<keyword evidence="5" id="KW-0539">Nucleus</keyword>
<feature type="compositionally biased region" description="Basic and acidic residues" evidence="6">
    <location>
        <begin position="173"/>
        <end position="184"/>
    </location>
</feature>
<keyword evidence="9" id="KW-1185">Reference proteome</keyword>
<evidence type="ECO:0000313" key="9">
    <source>
        <dbReference type="Proteomes" id="UP000799429"/>
    </source>
</evidence>
<dbReference type="SMART" id="SM01336">
    <property type="entry name" value="zf-PARP"/>
    <property type="match status" value="1"/>
</dbReference>
<gene>
    <name evidence="8" type="ORF">M501DRAFT_994721</name>
</gene>
<dbReference type="Pfam" id="PF00645">
    <property type="entry name" value="zf-PARP"/>
    <property type="match status" value="1"/>
</dbReference>
<dbReference type="SUPFAM" id="SSF57716">
    <property type="entry name" value="Glucocorticoid receptor-like (DNA-binding domain)"/>
    <property type="match status" value="1"/>
</dbReference>
<evidence type="ECO:0000313" key="8">
    <source>
        <dbReference type="EMBL" id="KAF2843711.1"/>
    </source>
</evidence>
<accession>A0A9P4SIR9</accession>
<dbReference type="EMBL" id="MU006089">
    <property type="protein sequence ID" value="KAF2843711.1"/>
    <property type="molecule type" value="Genomic_DNA"/>
</dbReference>